<evidence type="ECO:0000256" key="7">
    <source>
        <dbReference type="ARBA" id="ARBA00022801"/>
    </source>
</evidence>
<keyword evidence="7" id="KW-0378">Hydrolase</keyword>
<evidence type="ECO:0000256" key="4">
    <source>
        <dbReference type="ARBA" id="ARBA00012527"/>
    </source>
</evidence>
<dbReference type="Gene3D" id="3.90.79.10">
    <property type="entry name" value="Nucleoside Triphosphate Pyrophosphohydrolase"/>
    <property type="match status" value="1"/>
</dbReference>
<keyword evidence="5" id="KW-0963">Cytoplasm</keyword>
<dbReference type="GO" id="GO:0071543">
    <property type="term" value="P:diphosphoinositol polyphosphate metabolic process"/>
    <property type="evidence" value="ECO:0007669"/>
    <property type="project" value="TreeGrafter"/>
</dbReference>
<feature type="region of interest" description="Disordered" evidence="10">
    <location>
        <begin position="47"/>
        <end position="66"/>
    </location>
</feature>
<comment type="cofactor">
    <cofactor evidence="1">
        <name>Mg(2+)</name>
        <dbReference type="ChEBI" id="CHEBI:18420"/>
    </cofactor>
</comment>
<evidence type="ECO:0000256" key="6">
    <source>
        <dbReference type="ARBA" id="ARBA00022723"/>
    </source>
</evidence>
<dbReference type="RefSeq" id="XP_022313167.1">
    <property type="nucleotide sequence ID" value="XM_022457459.1"/>
</dbReference>
<accession>A0A8B8CBM8</accession>
<dbReference type="SUPFAM" id="SSF55811">
    <property type="entry name" value="Nudix"/>
    <property type="match status" value="1"/>
</dbReference>
<evidence type="ECO:0000313" key="12">
    <source>
        <dbReference type="Proteomes" id="UP000694844"/>
    </source>
</evidence>
<dbReference type="GO" id="GO:0005634">
    <property type="term" value="C:nucleus"/>
    <property type="evidence" value="ECO:0007669"/>
    <property type="project" value="TreeGrafter"/>
</dbReference>
<dbReference type="CDD" id="cd04666">
    <property type="entry name" value="NUDIX_DIPP2_like_Nudt4"/>
    <property type="match status" value="1"/>
</dbReference>
<evidence type="ECO:0000256" key="9">
    <source>
        <dbReference type="ARBA" id="ARBA00033994"/>
    </source>
</evidence>
<dbReference type="GO" id="GO:0046872">
    <property type="term" value="F:metal ion binding"/>
    <property type="evidence" value="ECO:0007669"/>
    <property type="project" value="UniProtKB-KW"/>
</dbReference>
<dbReference type="InterPro" id="IPR000086">
    <property type="entry name" value="NUDIX_hydrolase_dom"/>
</dbReference>
<dbReference type="InterPro" id="IPR047198">
    <property type="entry name" value="DDP-like_NUDIX"/>
</dbReference>
<dbReference type="FunFam" id="3.90.79.10:FF:000002">
    <property type="entry name" value="diphosphoinositol polyphosphate phosphohydrolase 1"/>
    <property type="match status" value="1"/>
</dbReference>
<evidence type="ECO:0000259" key="11">
    <source>
        <dbReference type="PROSITE" id="PS51462"/>
    </source>
</evidence>
<comment type="similarity">
    <text evidence="3">Belongs to the Nudix hydrolase family. DIPP subfamily.</text>
</comment>
<evidence type="ECO:0000256" key="3">
    <source>
        <dbReference type="ARBA" id="ARBA00008266"/>
    </source>
</evidence>
<evidence type="ECO:0000256" key="10">
    <source>
        <dbReference type="SAM" id="MobiDB-lite"/>
    </source>
</evidence>
<dbReference type="GO" id="GO:1901907">
    <property type="term" value="P:diadenosine pentaphosphate catabolic process"/>
    <property type="evidence" value="ECO:0007669"/>
    <property type="project" value="TreeGrafter"/>
</dbReference>
<dbReference type="OrthoDB" id="2011998at2759"/>
<keyword evidence="12" id="KW-1185">Reference proteome</keyword>
<dbReference type="GO" id="GO:1901911">
    <property type="term" value="P:adenosine 5'-(hexahydrogen pentaphosphate) catabolic process"/>
    <property type="evidence" value="ECO:0007669"/>
    <property type="project" value="TreeGrafter"/>
</dbReference>
<evidence type="ECO:0000256" key="1">
    <source>
        <dbReference type="ARBA" id="ARBA00001946"/>
    </source>
</evidence>
<protein>
    <recommendedName>
        <fullName evidence="4">diphosphoinositol-polyphosphate diphosphatase</fullName>
        <ecNumber evidence="4">3.6.1.52</ecNumber>
    </recommendedName>
</protein>
<dbReference type="PANTHER" id="PTHR12629">
    <property type="entry name" value="DIPHOSPHOINOSITOL POLYPHOSPHATE PHOSPHOHYDROLASE"/>
    <property type="match status" value="1"/>
</dbReference>
<dbReference type="GO" id="GO:0008486">
    <property type="term" value="F:diphosphoinositol-polyphosphate diphosphatase activity"/>
    <property type="evidence" value="ECO:0007669"/>
    <property type="project" value="UniProtKB-EC"/>
</dbReference>
<dbReference type="Proteomes" id="UP000694844">
    <property type="component" value="Chromosome 2"/>
</dbReference>
<sequence>MVKEKPNSIRTYDKDGFRRRAACLCFRDQKEEELLLVTSSKDREKWVVPGGGMEPTEESHTTAEREALEEAGVRGTLGRYLGMFENKEKKHRTWLYVFIVNELLDDWEDKKSMGRTRQWFSVQEAAQKLSHKPVQVSYLDLLKKNKIWSHDSHVNTPPQSIKVA</sequence>
<dbReference type="GO" id="GO:1901909">
    <property type="term" value="P:diadenosine hexaphosphate catabolic process"/>
    <property type="evidence" value="ECO:0007669"/>
    <property type="project" value="TreeGrafter"/>
</dbReference>
<comment type="subcellular location">
    <subcellularLocation>
        <location evidence="2">Cytoplasm</location>
    </subcellularLocation>
</comment>
<proteinExistence type="inferred from homology"/>
<feature type="compositionally biased region" description="Basic and acidic residues" evidence="10">
    <location>
        <begin position="57"/>
        <end position="66"/>
    </location>
</feature>
<dbReference type="GeneID" id="111118139"/>
<dbReference type="KEGG" id="cvn:111118139"/>
<dbReference type="PANTHER" id="PTHR12629:SF0">
    <property type="entry name" value="DIPHOSPHOINOSITOL-POLYPHOSPHATE DIPHOSPHATASE"/>
    <property type="match status" value="1"/>
</dbReference>
<keyword evidence="6" id="KW-0479">Metal-binding</keyword>
<dbReference type="InterPro" id="IPR020084">
    <property type="entry name" value="NUDIX_hydrolase_CS"/>
</dbReference>
<gene>
    <name evidence="13" type="primary">LOC111118139</name>
</gene>
<comment type="catalytic activity">
    <reaction evidence="9">
        <text>diphospho-myo-inositol polyphosphate + H2O = myo-inositol polyphosphate + phosphate.</text>
        <dbReference type="EC" id="3.6.1.52"/>
    </reaction>
</comment>
<dbReference type="GO" id="GO:0034432">
    <property type="term" value="F:bis(5'-adenosyl)-pentaphosphatase activity"/>
    <property type="evidence" value="ECO:0007669"/>
    <property type="project" value="TreeGrafter"/>
</dbReference>
<dbReference type="GO" id="GO:0005737">
    <property type="term" value="C:cytoplasm"/>
    <property type="evidence" value="ECO:0007669"/>
    <property type="project" value="UniProtKB-SubCell"/>
</dbReference>
<evidence type="ECO:0000256" key="8">
    <source>
        <dbReference type="ARBA" id="ARBA00022842"/>
    </source>
</evidence>
<dbReference type="PROSITE" id="PS51462">
    <property type="entry name" value="NUDIX"/>
    <property type="match status" value="1"/>
</dbReference>
<evidence type="ECO:0000256" key="2">
    <source>
        <dbReference type="ARBA" id="ARBA00004496"/>
    </source>
</evidence>
<dbReference type="GO" id="GO:0000298">
    <property type="term" value="F:endopolyphosphatase activity"/>
    <property type="evidence" value="ECO:0007669"/>
    <property type="project" value="TreeGrafter"/>
</dbReference>
<dbReference type="GO" id="GO:0034431">
    <property type="term" value="F:bis(5'-adenosyl)-hexaphosphatase activity"/>
    <property type="evidence" value="ECO:0007669"/>
    <property type="project" value="TreeGrafter"/>
</dbReference>
<dbReference type="AlphaFoldDB" id="A0A8B8CBM8"/>
<dbReference type="PROSITE" id="PS00893">
    <property type="entry name" value="NUDIX_BOX"/>
    <property type="match status" value="1"/>
</dbReference>
<evidence type="ECO:0000256" key="5">
    <source>
        <dbReference type="ARBA" id="ARBA00022490"/>
    </source>
</evidence>
<dbReference type="Pfam" id="PF00293">
    <property type="entry name" value="NUDIX"/>
    <property type="match status" value="1"/>
</dbReference>
<keyword evidence="8" id="KW-0460">Magnesium</keyword>
<evidence type="ECO:0000313" key="13">
    <source>
        <dbReference type="RefSeq" id="XP_022313167.1"/>
    </source>
</evidence>
<feature type="domain" description="Nudix hydrolase" evidence="11">
    <location>
        <begin position="17"/>
        <end position="143"/>
    </location>
</feature>
<dbReference type="EC" id="3.6.1.52" evidence="4"/>
<dbReference type="InterPro" id="IPR015797">
    <property type="entry name" value="NUDIX_hydrolase-like_dom_sf"/>
</dbReference>
<organism evidence="12 13">
    <name type="scientific">Crassostrea virginica</name>
    <name type="common">Eastern oyster</name>
    <dbReference type="NCBI Taxonomy" id="6565"/>
    <lineage>
        <taxon>Eukaryota</taxon>
        <taxon>Metazoa</taxon>
        <taxon>Spiralia</taxon>
        <taxon>Lophotrochozoa</taxon>
        <taxon>Mollusca</taxon>
        <taxon>Bivalvia</taxon>
        <taxon>Autobranchia</taxon>
        <taxon>Pteriomorphia</taxon>
        <taxon>Ostreida</taxon>
        <taxon>Ostreoidea</taxon>
        <taxon>Ostreidae</taxon>
        <taxon>Crassostrea</taxon>
    </lineage>
</organism>
<name>A0A8B8CBM8_CRAVI</name>
<reference evidence="13" key="1">
    <citation type="submission" date="2025-08" db="UniProtKB">
        <authorList>
            <consortium name="RefSeq"/>
        </authorList>
    </citation>
    <scope>IDENTIFICATION</scope>
    <source>
        <tissue evidence="13">Whole sample</tissue>
    </source>
</reference>